<dbReference type="AlphaFoldDB" id="A0A2T4U9B5"/>
<feature type="compositionally biased region" description="Basic and acidic residues" evidence="1">
    <location>
        <begin position="79"/>
        <end position="89"/>
    </location>
</feature>
<protein>
    <submittedName>
        <fullName evidence="2">Uncharacterized protein</fullName>
    </submittedName>
</protein>
<feature type="compositionally biased region" description="Basic and acidic residues" evidence="1">
    <location>
        <begin position="58"/>
        <end position="67"/>
    </location>
</feature>
<feature type="region of interest" description="Disordered" evidence="1">
    <location>
        <begin position="58"/>
        <end position="89"/>
    </location>
</feature>
<evidence type="ECO:0000256" key="1">
    <source>
        <dbReference type="SAM" id="MobiDB-lite"/>
    </source>
</evidence>
<sequence>MEEISSFLGKPAGSSNLLLPRAGFRFVFSQKKKNSAFHKHCSLCCKTNAKTIFRDACEKRKREDPPGRKRQPQAFSAASEEKRAAGNLK</sequence>
<accession>A0A2T4U9B5</accession>
<reference evidence="2 3" key="1">
    <citation type="submission" date="2018-03" db="EMBL/GenBank/DDBJ databases">
        <title>Alkalicoccus saliphilus sp. nov., isolated from a mineral pool.</title>
        <authorList>
            <person name="Zhao B."/>
        </authorList>
    </citation>
    <scope>NUCLEOTIDE SEQUENCE [LARGE SCALE GENOMIC DNA]</scope>
    <source>
        <strain evidence="2 3">6AG</strain>
    </source>
</reference>
<comment type="caution">
    <text evidence="2">The sequence shown here is derived from an EMBL/GenBank/DDBJ whole genome shotgun (WGS) entry which is preliminary data.</text>
</comment>
<dbReference type="Proteomes" id="UP000240509">
    <property type="component" value="Unassembled WGS sequence"/>
</dbReference>
<name>A0A2T4U9B5_9BACI</name>
<evidence type="ECO:0000313" key="2">
    <source>
        <dbReference type="EMBL" id="PTL39994.1"/>
    </source>
</evidence>
<dbReference type="EMBL" id="PZJJ01000003">
    <property type="protein sequence ID" value="PTL39994.1"/>
    <property type="molecule type" value="Genomic_DNA"/>
</dbReference>
<proteinExistence type="predicted"/>
<organism evidence="2 3">
    <name type="scientific">Alkalicoccus saliphilus</name>
    <dbReference type="NCBI Taxonomy" id="200989"/>
    <lineage>
        <taxon>Bacteria</taxon>
        <taxon>Bacillati</taxon>
        <taxon>Bacillota</taxon>
        <taxon>Bacilli</taxon>
        <taxon>Bacillales</taxon>
        <taxon>Bacillaceae</taxon>
        <taxon>Alkalicoccus</taxon>
    </lineage>
</organism>
<evidence type="ECO:0000313" key="3">
    <source>
        <dbReference type="Proteomes" id="UP000240509"/>
    </source>
</evidence>
<gene>
    <name evidence="2" type="ORF">C6Y45_03205</name>
</gene>
<keyword evidence="3" id="KW-1185">Reference proteome</keyword>